<dbReference type="Pfam" id="PF00009">
    <property type="entry name" value="GTP_EFTU"/>
    <property type="match status" value="1"/>
</dbReference>
<evidence type="ECO:0000256" key="10">
    <source>
        <dbReference type="HAMAP-Rule" id="MF_00100"/>
    </source>
</evidence>
<accession>A0A518BMN3</accession>
<evidence type="ECO:0000256" key="7">
    <source>
        <dbReference type="ARBA" id="ARBA00022917"/>
    </source>
</evidence>
<proteinExistence type="inferred from homology"/>
<comment type="subcellular location">
    <subcellularLocation>
        <location evidence="1 10">Cytoplasm</location>
    </subcellularLocation>
</comment>
<evidence type="ECO:0000256" key="11">
    <source>
        <dbReference type="RuleBase" id="RU000644"/>
    </source>
</evidence>
<feature type="compositionally biased region" description="Low complexity" evidence="12">
    <location>
        <begin position="241"/>
        <end position="377"/>
    </location>
</feature>
<evidence type="ECO:0000313" key="14">
    <source>
        <dbReference type="EMBL" id="QDU68250.1"/>
    </source>
</evidence>
<dbReference type="CDD" id="cd03692">
    <property type="entry name" value="mtIF2_IVc"/>
    <property type="match status" value="1"/>
</dbReference>
<dbReference type="GO" id="GO:0003924">
    <property type="term" value="F:GTPase activity"/>
    <property type="evidence" value="ECO:0007669"/>
    <property type="project" value="UniProtKB-UniRule"/>
</dbReference>
<dbReference type="SUPFAM" id="SSF52156">
    <property type="entry name" value="Initiation factor IF2/eIF5b, domain 3"/>
    <property type="match status" value="1"/>
</dbReference>
<dbReference type="RefSeq" id="WP_145067105.1">
    <property type="nucleotide sequence ID" value="NZ_CP036287.1"/>
</dbReference>
<feature type="binding site" evidence="10">
    <location>
        <begin position="623"/>
        <end position="630"/>
    </location>
    <ligand>
        <name>GTP</name>
        <dbReference type="ChEBI" id="CHEBI:37565"/>
    </ligand>
</feature>
<dbReference type="InterPro" id="IPR006847">
    <property type="entry name" value="IF2_N"/>
</dbReference>
<feature type="compositionally biased region" description="Low complexity" evidence="12">
    <location>
        <begin position="383"/>
        <end position="395"/>
    </location>
</feature>
<organism evidence="14 15">
    <name type="scientific">Engelhardtia mirabilis</name>
    <dbReference type="NCBI Taxonomy" id="2528011"/>
    <lineage>
        <taxon>Bacteria</taxon>
        <taxon>Pseudomonadati</taxon>
        <taxon>Planctomycetota</taxon>
        <taxon>Planctomycetia</taxon>
        <taxon>Planctomycetia incertae sedis</taxon>
        <taxon>Engelhardtia</taxon>
    </lineage>
</organism>
<dbReference type="EMBL" id="CP036287">
    <property type="protein sequence ID" value="QDU68250.1"/>
    <property type="molecule type" value="Genomic_DNA"/>
</dbReference>
<dbReference type="InterPro" id="IPR005225">
    <property type="entry name" value="Small_GTP-bd"/>
</dbReference>
<dbReference type="NCBIfam" id="TIGR00231">
    <property type="entry name" value="small_GTP"/>
    <property type="match status" value="1"/>
</dbReference>
<dbReference type="FunFam" id="3.40.50.300:FF:000019">
    <property type="entry name" value="Translation initiation factor IF-2"/>
    <property type="match status" value="1"/>
</dbReference>
<keyword evidence="4 10" id="KW-0963">Cytoplasm</keyword>
<gene>
    <name evidence="10 14" type="primary">infB</name>
    <name evidence="14" type="ORF">Pla133_33450</name>
</gene>
<protein>
    <recommendedName>
        <fullName evidence="3 10">Translation initiation factor IF-2</fullName>
    </recommendedName>
</protein>
<keyword evidence="8 10" id="KW-0342">GTP-binding</keyword>
<feature type="compositionally biased region" description="Low complexity" evidence="12">
    <location>
        <begin position="93"/>
        <end position="108"/>
    </location>
</feature>
<evidence type="ECO:0000256" key="8">
    <source>
        <dbReference type="ARBA" id="ARBA00023134"/>
    </source>
</evidence>
<feature type="domain" description="Tr-type G" evidence="13">
    <location>
        <begin position="614"/>
        <end position="784"/>
    </location>
</feature>
<dbReference type="GO" id="GO:0003743">
    <property type="term" value="F:translation initiation factor activity"/>
    <property type="evidence" value="ECO:0007669"/>
    <property type="project" value="UniProtKB-UniRule"/>
</dbReference>
<evidence type="ECO:0000313" key="15">
    <source>
        <dbReference type="Proteomes" id="UP000316921"/>
    </source>
</evidence>
<dbReference type="AlphaFoldDB" id="A0A518BMN3"/>
<dbReference type="Gene3D" id="1.10.10.2480">
    <property type="match status" value="1"/>
</dbReference>
<dbReference type="FunFam" id="2.40.30.10:FF:000054">
    <property type="entry name" value="Translation initiation factor IF-2"/>
    <property type="match status" value="1"/>
</dbReference>
<dbReference type="Proteomes" id="UP000316921">
    <property type="component" value="Chromosome"/>
</dbReference>
<dbReference type="KEGG" id="pbap:Pla133_33450"/>
<dbReference type="Pfam" id="PF04760">
    <property type="entry name" value="IF2_N"/>
    <property type="match status" value="2"/>
</dbReference>
<feature type="region of interest" description="Disordered" evidence="12">
    <location>
        <begin position="56"/>
        <end position="527"/>
    </location>
</feature>
<dbReference type="NCBIfam" id="TIGR00487">
    <property type="entry name" value="IF-2"/>
    <property type="match status" value="1"/>
</dbReference>
<dbReference type="Gene3D" id="2.40.30.10">
    <property type="entry name" value="Translation factors"/>
    <property type="match status" value="2"/>
</dbReference>
<dbReference type="PROSITE" id="PS51722">
    <property type="entry name" value="G_TR_2"/>
    <property type="match status" value="1"/>
</dbReference>
<evidence type="ECO:0000256" key="12">
    <source>
        <dbReference type="SAM" id="MobiDB-lite"/>
    </source>
</evidence>
<dbReference type="HAMAP" id="MF_00100_B">
    <property type="entry name" value="IF_2_B"/>
    <property type="match status" value="1"/>
</dbReference>
<dbReference type="InterPro" id="IPR009000">
    <property type="entry name" value="Transl_B-barrel_sf"/>
</dbReference>
<keyword evidence="6 10" id="KW-0547">Nucleotide-binding</keyword>
<dbReference type="InterPro" id="IPR036925">
    <property type="entry name" value="TIF_IF2_dom3_sf"/>
</dbReference>
<evidence type="ECO:0000256" key="4">
    <source>
        <dbReference type="ARBA" id="ARBA00022490"/>
    </source>
</evidence>
<dbReference type="InterPro" id="IPR044145">
    <property type="entry name" value="IF2_II"/>
</dbReference>
<keyword evidence="5 10" id="KW-0396">Initiation factor</keyword>
<dbReference type="FunFam" id="3.40.50.10050:FF:000001">
    <property type="entry name" value="Translation initiation factor IF-2"/>
    <property type="match status" value="1"/>
</dbReference>
<dbReference type="InterPro" id="IPR000178">
    <property type="entry name" value="TF_IF2_bacterial-like"/>
</dbReference>
<dbReference type="SUPFAM" id="SSF52540">
    <property type="entry name" value="P-loop containing nucleoside triphosphate hydrolases"/>
    <property type="match status" value="1"/>
</dbReference>
<feature type="binding site" evidence="10">
    <location>
        <begin position="724"/>
        <end position="727"/>
    </location>
    <ligand>
        <name>GTP</name>
        <dbReference type="ChEBI" id="CHEBI:37565"/>
    </ligand>
</feature>
<dbReference type="GO" id="GO:0005829">
    <property type="term" value="C:cytosol"/>
    <property type="evidence" value="ECO:0007669"/>
    <property type="project" value="TreeGrafter"/>
</dbReference>
<dbReference type="PANTHER" id="PTHR43381">
    <property type="entry name" value="TRANSLATION INITIATION FACTOR IF-2-RELATED"/>
    <property type="match status" value="1"/>
</dbReference>
<dbReference type="Pfam" id="PF22042">
    <property type="entry name" value="EF-G_D2"/>
    <property type="match status" value="1"/>
</dbReference>
<evidence type="ECO:0000256" key="6">
    <source>
        <dbReference type="ARBA" id="ARBA00022741"/>
    </source>
</evidence>
<comment type="function">
    <text evidence="9 10 11">One of the essential components for the initiation of protein synthesis. Protects formylmethionyl-tRNA from spontaneous hydrolysis and promotes its binding to the 30S ribosomal subunits. Also involved in the hydrolysis of GTP during the formation of the 70S ribosomal complex.</text>
</comment>
<dbReference type="CDD" id="cd01887">
    <property type="entry name" value="IF2_eIF5B"/>
    <property type="match status" value="1"/>
</dbReference>
<keyword evidence="7 10" id="KW-0648">Protein biosynthesis</keyword>
<dbReference type="Gene3D" id="3.40.50.300">
    <property type="entry name" value="P-loop containing nucleotide triphosphate hydrolases"/>
    <property type="match status" value="1"/>
</dbReference>
<dbReference type="InterPro" id="IPR053905">
    <property type="entry name" value="EF-G-like_DII"/>
</dbReference>
<dbReference type="InterPro" id="IPR023115">
    <property type="entry name" value="TIF_IF2_dom3"/>
</dbReference>
<name>A0A518BMN3_9BACT</name>
<sequence length="1115" mass="115859">MTSKKRVYDLAKEYGMTGQDLAAKLREMGFAQVKSHMTALPEADLMLIEGRLDAYGYSRSGGDASAEPEPETGGLVIKRKKKRRKPGEEEEVAAPVAAEPESEPQPVASTERGESEAATQATATESAAPQTAADAGLHDDSDTVLVPARSASTPTPQVAETPSAPEQTVASVAATEPSVGEPAAAEATSKVAGAPESIDAAGEGPATVDTAGAEQSHETESAPARSDAATSHVASEDSIGVESTPSAAVESAAAESAAAESAAAESAAVESAAVESAGAEPASAGAGAPAAAASPDEAAAASPSAAATPAATTSASATPAASTPSAVPSAAPSDRVGAPAHSTGAAAGAQAPTAGQGAADRARPAAAAAAAKPEAGPADGGEAKPAAARAKTAAASGEVTPVKPAAGEDSDIVRPSSKRRQGKVVGFIDLSKLQTDKPVRRESRRHRSADDQPAPNVQPTFGKDRKRALSRSGDVQRGDLTAAQLREREAGRFLRRQRPQHGGAGRGRGGGRHHAGPSISPSRGGTVTVEHPLTIKKLGEVLSVKSNELLKTAFRMLGFGAVNINTNIDEDTAVLLAAEYEVDLEVTREIAAEEALLSQLDQKRQAIDEEDLVLRPPTVAIMGHVDHGKTTLIDSIRASRIADGESGGITQHIGAYQVETKAGHKVTVIDTPGHAAFTSMRARGASAVDIAILVVAADDGVKPQTEEAVNHAKAAGTPLIVAINKCDKPEANPDKVMNELSGLGLIPEEWGGTTAMLKISALKSEGIDELLERVFLEGELLDLRCHPTGPAAGVVLEAEVQQGRGIVAHLLIQDGSLEQGQVILAGEGYGKVRSIQDDRGKTIKSAGPATPVEVSGLDKLPGVGERFHVVPDLQDAKQVAEERAHSNRMVSLAERQAVSRENLFEAVAQADKSVVNLIVKGDVQGSVEVLKAQLAELVHDEVVVKVLHAGVGAIAESDVDLATTSDATIIAFHVGTNPKARQLAERGGVQIRNYNVIYEVLDDVRLMMEGELSPDISEQITGHVEIRRLFKSSRIGNIAGSYVLDGKIMRDSKVRLMRDSKVVWTGEIGTLRRESDDAKEVREGFECGIVLRNYNDIQEGDVIEAFRLVETKRKI</sequence>
<dbReference type="InterPro" id="IPR004161">
    <property type="entry name" value="EFTu-like_2"/>
</dbReference>
<evidence type="ECO:0000256" key="5">
    <source>
        <dbReference type="ARBA" id="ARBA00022540"/>
    </source>
</evidence>
<comment type="similarity">
    <text evidence="2 10 11">Belongs to the TRAFAC class translation factor GTPase superfamily. Classic translation factor GTPase family. IF-2 subfamily.</text>
</comment>
<evidence type="ECO:0000256" key="1">
    <source>
        <dbReference type="ARBA" id="ARBA00004496"/>
    </source>
</evidence>
<dbReference type="PANTHER" id="PTHR43381:SF5">
    <property type="entry name" value="TR-TYPE G DOMAIN-CONTAINING PROTEIN"/>
    <property type="match status" value="1"/>
</dbReference>
<dbReference type="Pfam" id="PF03144">
    <property type="entry name" value="GTP_EFTU_D2"/>
    <property type="match status" value="1"/>
</dbReference>
<reference evidence="14 15" key="1">
    <citation type="submission" date="2019-02" db="EMBL/GenBank/DDBJ databases">
        <title>Deep-cultivation of Planctomycetes and their phenomic and genomic characterization uncovers novel biology.</title>
        <authorList>
            <person name="Wiegand S."/>
            <person name="Jogler M."/>
            <person name="Boedeker C."/>
            <person name="Pinto D."/>
            <person name="Vollmers J."/>
            <person name="Rivas-Marin E."/>
            <person name="Kohn T."/>
            <person name="Peeters S.H."/>
            <person name="Heuer A."/>
            <person name="Rast P."/>
            <person name="Oberbeckmann S."/>
            <person name="Bunk B."/>
            <person name="Jeske O."/>
            <person name="Meyerdierks A."/>
            <person name="Storesund J.E."/>
            <person name="Kallscheuer N."/>
            <person name="Luecker S."/>
            <person name="Lage O.M."/>
            <person name="Pohl T."/>
            <person name="Merkel B.J."/>
            <person name="Hornburger P."/>
            <person name="Mueller R.-W."/>
            <person name="Bruemmer F."/>
            <person name="Labrenz M."/>
            <person name="Spormann A.M."/>
            <person name="Op den Camp H."/>
            <person name="Overmann J."/>
            <person name="Amann R."/>
            <person name="Jetten M.S.M."/>
            <person name="Mascher T."/>
            <person name="Medema M.H."/>
            <person name="Devos D.P."/>
            <person name="Kaster A.-K."/>
            <person name="Ovreas L."/>
            <person name="Rohde M."/>
            <person name="Galperin M.Y."/>
            <person name="Jogler C."/>
        </authorList>
    </citation>
    <scope>NUCLEOTIDE SEQUENCE [LARGE SCALE GENOMIC DNA]</scope>
    <source>
        <strain evidence="14 15">Pla133</strain>
    </source>
</reference>
<dbReference type="InterPro" id="IPR000795">
    <property type="entry name" value="T_Tr_GTP-bd_dom"/>
</dbReference>
<dbReference type="GO" id="GO:0005525">
    <property type="term" value="F:GTP binding"/>
    <property type="evidence" value="ECO:0007669"/>
    <property type="project" value="UniProtKB-KW"/>
</dbReference>
<evidence type="ECO:0000256" key="2">
    <source>
        <dbReference type="ARBA" id="ARBA00007733"/>
    </source>
</evidence>
<dbReference type="Gene3D" id="3.40.50.10050">
    <property type="entry name" value="Translation initiation factor IF- 2, domain 3"/>
    <property type="match status" value="1"/>
</dbReference>
<evidence type="ECO:0000256" key="9">
    <source>
        <dbReference type="ARBA" id="ARBA00025162"/>
    </source>
</evidence>
<evidence type="ECO:0000256" key="3">
    <source>
        <dbReference type="ARBA" id="ARBA00020675"/>
    </source>
</evidence>
<feature type="compositionally biased region" description="Polar residues" evidence="12">
    <location>
        <begin position="150"/>
        <end position="170"/>
    </location>
</feature>
<evidence type="ECO:0000259" key="13">
    <source>
        <dbReference type="PROSITE" id="PS51722"/>
    </source>
</evidence>
<dbReference type="SUPFAM" id="SSF50447">
    <property type="entry name" value="Translation proteins"/>
    <property type="match status" value="2"/>
</dbReference>
<dbReference type="InterPro" id="IPR027417">
    <property type="entry name" value="P-loop_NTPase"/>
</dbReference>
<dbReference type="InterPro" id="IPR015760">
    <property type="entry name" value="TIF_IF2"/>
</dbReference>
<feature type="binding site" evidence="10">
    <location>
        <begin position="670"/>
        <end position="674"/>
    </location>
    <ligand>
        <name>GTP</name>
        <dbReference type="ChEBI" id="CHEBI:37565"/>
    </ligand>
</feature>
<dbReference type="CDD" id="cd03702">
    <property type="entry name" value="IF2_mtIF2_II"/>
    <property type="match status" value="1"/>
</dbReference>
<comment type="caution">
    <text evidence="10">Lacks conserved residue(s) required for the propagation of feature annotation.</text>
</comment>
<dbReference type="Pfam" id="PF11987">
    <property type="entry name" value="IF-2"/>
    <property type="match status" value="1"/>
</dbReference>
<feature type="compositionally biased region" description="Low complexity" evidence="12">
    <location>
        <begin position="116"/>
        <end position="135"/>
    </location>
</feature>
<keyword evidence="15" id="KW-1185">Reference proteome</keyword>
<dbReference type="FunFam" id="2.40.30.10:FF:000008">
    <property type="entry name" value="Translation initiation factor IF-2"/>
    <property type="match status" value="1"/>
</dbReference>